<evidence type="ECO:0008006" key="5">
    <source>
        <dbReference type="Google" id="ProtNLM"/>
    </source>
</evidence>
<feature type="transmembrane region" description="Helical" evidence="2">
    <location>
        <begin position="40"/>
        <end position="61"/>
    </location>
</feature>
<organism evidence="3 4">
    <name type="scientific">Alkalidesulfovibrio alkalitolerans DSM 16529</name>
    <dbReference type="NCBI Taxonomy" id="1121439"/>
    <lineage>
        <taxon>Bacteria</taxon>
        <taxon>Pseudomonadati</taxon>
        <taxon>Thermodesulfobacteriota</taxon>
        <taxon>Desulfovibrionia</taxon>
        <taxon>Desulfovibrionales</taxon>
        <taxon>Desulfovibrionaceae</taxon>
        <taxon>Alkalidesulfovibrio</taxon>
    </lineage>
</organism>
<sequence>MRDDPTHAAPEKAAPLSGDDAGHGPQKPASPRKRLVRRMALWSAALLLLLVAALVLALALVTRNPDLVVPIAQNAARTAGMELSIGHLDLSISPLRLEVRELYFDNDPSAVDGETLRVHLRLERLAVTAAPGEWPHGPWFAEVELWQPRAEIALAREPDETPGEPFTWQEVLSALGRLRIIDGGARLAFANGVFAVADLDLALEPGGPDGERPFSLTARPTFTDETRETAVSGLLSAGGVVWPDLDVDATLSLLDAELRTATASGNFETAISLRRQGETLDIPSLSLTANGLRVVLPDGAARDLPAVSATAAATLNLADGAFHVPGLTLAAEGLASLKGRGEGGPDGFSAAEGSGRIDDLAAAFALLGGLVPADLRDMEPRGALDTAMTLDGARLALGLAPDRLSLDWPRFGLRLDVSGSPVLRGSPGEEWELDGDLRLRGDADFGGVALRGLDALARLGGTLDAPAVPDLRLALPAKGVIMDGEALPLGAAEIKAALAREADGTLFAREVVLREERLGRFTGEAAVRPEEPGQTRARLASGEIQLAALAALALDLGLVEEALPPLSGHARLDVRVQPGAHGARAACAVRVDKAGFATPDGQWLADGLSGALDLALPLAGPDSAEARLRLGRGEVLYGTIYLDLAQTPFSLSMNGDLHGFDDVREARGEMALGGLARVGFSHGIARRAAQGGLDWGLGLRLLQADLPELLKTFVTDPNSVSNPDLAQLHVMGAPTLSLYIQGHADDGTAITGRLGLEDGFLDYEPARLAVRGLTLDMPLNYVFGAPAPDAADDVARGRLSIDSLAIPSGETRSVSAAIDLAPNILRIDGTLRAPLLGGALSLSRIRVREPLSADFQASLAAVLEDGDLAFLGTEQAPLEGRIEAAFESVTLTRERLDADGSVAGALYGGAFSVDGIFADNPLARNRVAGCSAARLRGLDMERLSLALGIGRVTGRLDIDVEDFLVSFGQPQGFDMRIRSVPTDGVPQLVSLNAVNSISVVGTGEGISGVGLFASFFREFGYEALGVHLILKNDVFSVRGLIREAGVEYLIKRPPMFGINVVNSNPDNRISFSDMVERVRRVLQSAPTEQGVRKDDPKTREEV</sequence>
<evidence type="ECO:0000256" key="1">
    <source>
        <dbReference type="SAM" id="MobiDB-lite"/>
    </source>
</evidence>
<proteinExistence type="predicted"/>
<evidence type="ECO:0000313" key="3">
    <source>
        <dbReference type="EMBL" id="EPR34869.1"/>
    </source>
</evidence>
<dbReference type="PATRIC" id="fig|1121439.3.peg.620"/>
<evidence type="ECO:0000256" key="2">
    <source>
        <dbReference type="SAM" id="Phobius"/>
    </source>
</evidence>
<protein>
    <recommendedName>
        <fullName evidence="5">Dicarboxylate transport</fullName>
    </recommendedName>
</protein>
<keyword evidence="2" id="KW-0812">Transmembrane</keyword>
<name>S7ULU8_9BACT</name>
<dbReference type="EMBL" id="ATHI01000005">
    <property type="protein sequence ID" value="EPR34869.1"/>
    <property type="molecule type" value="Genomic_DNA"/>
</dbReference>
<keyword evidence="2" id="KW-0472">Membrane</keyword>
<dbReference type="OrthoDB" id="5386349at2"/>
<evidence type="ECO:0000313" key="4">
    <source>
        <dbReference type="Proteomes" id="UP000014975"/>
    </source>
</evidence>
<accession>S7ULU8</accession>
<comment type="caution">
    <text evidence="3">The sequence shown here is derived from an EMBL/GenBank/DDBJ whole genome shotgun (WGS) entry which is preliminary data.</text>
</comment>
<dbReference type="STRING" id="1121439.dsat_2232"/>
<keyword evidence="2" id="KW-1133">Transmembrane helix</keyword>
<reference evidence="3 4" key="1">
    <citation type="journal article" date="2013" name="Genome Announc.">
        <title>Draft genome sequences for three mercury-methylating, sulfate-reducing bacteria.</title>
        <authorList>
            <person name="Brown S.D."/>
            <person name="Hurt R.A.Jr."/>
            <person name="Gilmour C.C."/>
            <person name="Elias D.A."/>
        </authorList>
    </citation>
    <scope>NUCLEOTIDE SEQUENCE [LARGE SCALE GENOMIC DNA]</scope>
    <source>
        <strain evidence="3 4">DSM 16529</strain>
    </source>
</reference>
<gene>
    <name evidence="3" type="ORF">dsat_2232</name>
</gene>
<dbReference type="Proteomes" id="UP000014975">
    <property type="component" value="Unassembled WGS sequence"/>
</dbReference>
<dbReference type="AlphaFoldDB" id="S7ULU8"/>
<keyword evidence="4" id="KW-1185">Reference proteome</keyword>
<dbReference type="eggNOG" id="COG2911">
    <property type="taxonomic scope" value="Bacteria"/>
</dbReference>
<dbReference type="RefSeq" id="WP_020886118.1">
    <property type="nucleotide sequence ID" value="NZ_ATHI01000005.1"/>
</dbReference>
<feature type="region of interest" description="Disordered" evidence="1">
    <location>
        <begin position="1"/>
        <end position="31"/>
    </location>
</feature>
<feature type="compositionally biased region" description="Basic and acidic residues" evidence="1">
    <location>
        <begin position="1"/>
        <end position="10"/>
    </location>
</feature>